<proteinExistence type="predicted"/>
<keyword evidence="4" id="KW-1185">Reference proteome</keyword>
<reference evidence="3 4" key="1">
    <citation type="submission" date="2019-07" db="EMBL/GenBank/DDBJ databases">
        <authorList>
            <person name="Jastrzebski P J."/>
            <person name="Paukszto L."/>
            <person name="Jastrzebski P J."/>
        </authorList>
    </citation>
    <scope>NUCLEOTIDE SEQUENCE [LARGE SCALE GENOMIC DNA]</scope>
    <source>
        <strain evidence="3 4">WMS-il1</strain>
    </source>
</reference>
<feature type="transmembrane region" description="Helical" evidence="2">
    <location>
        <begin position="59"/>
        <end position="78"/>
    </location>
</feature>
<feature type="transmembrane region" description="Helical" evidence="2">
    <location>
        <begin position="183"/>
        <end position="202"/>
    </location>
</feature>
<dbReference type="AlphaFoldDB" id="A0A564Y274"/>
<organism evidence="3 4">
    <name type="scientific">Hymenolepis diminuta</name>
    <name type="common">Rat tapeworm</name>
    <dbReference type="NCBI Taxonomy" id="6216"/>
    <lineage>
        <taxon>Eukaryota</taxon>
        <taxon>Metazoa</taxon>
        <taxon>Spiralia</taxon>
        <taxon>Lophotrochozoa</taxon>
        <taxon>Platyhelminthes</taxon>
        <taxon>Cestoda</taxon>
        <taxon>Eucestoda</taxon>
        <taxon>Cyclophyllidea</taxon>
        <taxon>Hymenolepididae</taxon>
        <taxon>Hymenolepis</taxon>
    </lineage>
</organism>
<feature type="region of interest" description="Disordered" evidence="1">
    <location>
        <begin position="234"/>
        <end position="282"/>
    </location>
</feature>
<evidence type="ECO:0000313" key="3">
    <source>
        <dbReference type="EMBL" id="VUZ41347.1"/>
    </source>
</evidence>
<dbReference type="SUPFAM" id="SSF103473">
    <property type="entry name" value="MFS general substrate transporter"/>
    <property type="match status" value="1"/>
</dbReference>
<keyword evidence="2" id="KW-0812">Transmembrane</keyword>
<feature type="transmembrane region" description="Helical" evidence="2">
    <location>
        <begin position="151"/>
        <end position="171"/>
    </location>
</feature>
<protein>
    <submittedName>
        <fullName evidence="3">Uncharacterized protein</fullName>
    </submittedName>
</protein>
<evidence type="ECO:0000313" key="4">
    <source>
        <dbReference type="Proteomes" id="UP000321570"/>
    </source>
</evidence>
<dbReference type="Proteomes" id="UP000321570">
    <property type="component" value="Unassembled WGS sequence"/>
</dbReference>
<keyword evidence="2" id="KW-0472">Membrane</keyword>
<feature type="transmembrane region" description="Helical" evidence="2">
    <location>
        <begin position="117"/>
        <end position="139"/>
    </location>
</feature>
<evidence type="ECO:0000256" key="1">
    <source>
        <dbReference type="SAM" id="MobiDB-lite"/>
    </source>
</evidence>
<sequence length="282" mass="30907">MSGDNQFPQAVSEPPIILIDMRIHIAHDGLKVIWVKWNAISLCRYTVVYGSAVGFDPSFLMIVATLNGIFNCSGYIIARIALTRISYKAPLLCILVLLSLLVGLFILVEAIGLRSLALYTVCVFGLHFSMAAISVLTAAANNAAFHPLTPLGTNTFLCFFSFSSAIIFSLIVSNFQVHNRYDMFYTAICTVGIVVALTFSKIGSTEIVLAMALQDPACPVKFLRGRYFKTLKVEPESKQDPQPAGKEEESESQNTLTTSNPNVNISRQSGNNESTEIPPEFH</sequence>
<feature type="transmembrane region" description="Helical" evidence="2">
    <location>
        <begin position="90"/>
        <end position="111"/>
    </location>
</feature>
<dbReference type="EMBL" id="CABIJS010000055">
    <property type="protein sequence ID" value="VUZ41347.1"/>
    <property type="molecule type" value="Genomic_DNA"/>
</dbReference>
<feature type="compositionally biased region" description="Polar residues" evidence="1">
    <location>
        <begin position="252"/>
        <end position="275"/>
    </location>
</feature>
<dbReference type="InterPro" id="IPR036259">
    <property type="entry name" value="MFS_trans_sf"/>
</dbReference>
<keyword evidence="2" id="KW-1133">Transmembrane helix</keyword>
<name>A0A564Y274_HYMDI</name>
<accession>A0A564Y274</accession>
<evidence type="ECO:0000256" key="2">
    <source>
        <dbReference type="SAM" id="Phobius"/>
    </source>
</evidence>
<gene>
    <name evidence="3" type="ORF">WMSIL1_LOCUS2082</name>
</gene>